<dbReference type="EMBL" id="QEHR01000002">
    <property type="protein sequence ID" value="PVW16265.1"/>
    <property type="molecule type" value="Genomic_DNA"/>
</dbReference>
<dbReference type="GO" id="GO:0003677">
    <property type="term" value="F:DNA binding"/>
    <property type="evidence" value="ECO:0007669"/>
    <property type="project" value="UniProtKB-KW"/>
</dbReference>
<keyword evidence="1 3" id="KW-0238">DNA-binding</keyword>
<dbReference type="Gene3D" id="4.10.520.10">
    <property type="entry name" value="IHF-like DNA-binding proteins"/>
    <property type="match status" value="1"/>
</dbReference>
<comment type="caution">
    <text evidence="3">The sequence shown here is derived from an EMBL/GenBank/DDBJ whole genome shotgun (WGS) entry which is preliminary data.</text>
</comment>
<reference evidence="3 4" key="1">
    <citation type="submission" date="2018-04" db="EMBL/GenBank/DDBJ databases">
        <title>Marixanthomonas spongiae HN-E44 sp. nov., isolated from a marine sponge.</title>
        <authorList>
            <person name="Luo L."/>
            <person name="Zhuang L."/>
        </authorList>
    </citation>
    <scope>NUCLEOTIDE SEQUENCE [LARGE SCALE GENOMIC DNA]</scope>
    <source>
        <strain evidence="3 4">HN-E44</strain>
    </source>
</reference>
<proteinExistence type="predicted"/>
<dbReference type="Proteomes" id="UP000245962">
    <property type="component" value="Unassembled WGS sequence"/>
</dbReference>
<dbReference type="Pfam" id="PF18291">
    <property type="entry name" value="HU-HIG"/>
    <property type="match status" value="1"/>
</dbReference>
<evidence type="ECO:0000259" key="2">
    <source>
        <dbReference type="Pfam" id="PF18291"/>
    </source>
</evidence>
<evidence type="ECO:0000313" key="3">
    <source>
        <dbReference type="EMBL" id="PVW16265.1"/>
    </source>
</evidence>
<evidence type="ECO:0000256" key="1">
    <source>
        <dbReference type="ARBA" id="ARBA00023125"/>
    </source>
</evidence>
<feature type="domain" description="HU" evidence="2">
    <location>
        <begin position="1"/>
        <end position="126"/>
    </location>
</feature>
<keyword evidence="4" id="KW-1185">Reference proteome</keyword>
<dbReference type="InterPro" id="IPR010992">
    <property type="entry name" value="IHF-like_DNA-bd_dom_sf"/>
</dbReference>
<dbReference type="RefSeq" id="WP_116693283.1">
    <property type="nucleotide sequence ID" value="NZ_QEHR01000002.1"/>
</dbReference>
<protein>
    <submittedName>
        <fullName evidence="3">DNA-binding protein</fullName>
    </submittedName>
</protein>
<dbReference type="OrthoDB" id="9809801at2"/>
<dbReference type="SUPFAM" id="SSF47729">
    <property type="entry name" value="IHF-like DNA-binding proteins"/>
    <property type="match status" value="1"/>
</dbReference>
<evidence type="ECO:0000313" key="4">
    <source>
        <dbReference type="Proteomes" id="UP000245962"/>
    </source>
</evidence>
<gene>
    <name evidence="3" type="ORF">DDV96_03070</name>
</gene>
<accession>A0A2U0I582</accession>
<dbReference type="AlphaFoldDB" id="A0A2U0I582"/>
<name>A0A2U0I582_9FLAO</name>
<organism evidence="3 4">
    <name type="scientific">Marixanthomonas spongiae</name>
    <dbReference type="NCBI Taxonomy" id="2174845"/>
    <lineage>
        <taxon>Bacteria</taxon>
        <taxon>Pseudomonadati</taxon>
        <taxon>Bacteroidota</taxon>
        <taxon>Flavobacteriia</taxon>
        <taxon>Flavobacteriales</taxon>
        <taxon>Flavobacteriaceae</taxon>
        <taxon>Marixanthomonas</taxon>
    </lineage>
</organism>
<sequence length="127" mass="14675">MSILYRISKRKNNINSDGELNYILQAVSRGEVDMEQLSYEISNECTLTQTDVHAVLDALGRKMKLHLEDGKTVSLENIGRFKVGFKGIAQPTKSLLRTKDIQRFHINYQPTLKLKRWLQKGLKLEKE</sequence>
<dbReference type="InterPro" id="IPR041607">
    <property type="entry name" value="HU-HIG"/>
</dbReference>